<dbReference type="PANTHER" id="PTHR35007:SF2">
    <property type="entry name" value="PILUS ASSEMBLE PROTEIN"/>
    <property type="match status" value="1"/>
</dbReference>
<sequence>MSIATYLIILMMLTLSASVLRIKFKQEALIRARNNALPEVIELIISGLQSGMSISETLESLGNVGPKCVQIDFKSFATKMRAGGEFQLEIERLKDQFSDANADQLFETLIYANAFGGRNTIKILHELADFLAEDIAIRSEIMARFGWIKNSAILAAIAPWLLLLILRTQESARIAYQQSTGQIFLLTGVFTSIIAYFWMQKIAQLPKSKRIFVPDKNKVKAP</sequence>
<name>A0A6J6NKG3_9ZZZZ</name>
<proteinExistence type="predicted"/>
<evidence type="ECO:0000256" key="4">
    <source>
        <dbReference type="ARBA" id="ARBA00022989"/>
    </source>
</evidence>
<reference evidence="8" key="1">
    <citation type="submission" date="2020-05" db="EMBL/GenBank/DDBJ databases">
        <authorList>
            <person name="Chiriac C."/>
            <person name="Salcher M."/>
            <person name="Ghai R."/>
            <person name="Kavagutti S V."/>
        </authorList>
    </citation>
    <scope>NUCLEOTIDE SEQUENCE</scope>
</reference>
<keyword evidence="2" id="KW-1003">Cell membrane</keyword>
<comment type="subcellular location">
    <subcellularLocation>
        <location evidence="1">Cell membrane</location>
        <topology evidence="1">Multi-pass membrane protein</topology>
    </subcellularLocation>
</comment>
<evidence type="ECO:0000256" key="1">
    <source>
        <dbReference type="ARBA" id="ARBA00004651"/>
    </source>
</evidence>
<feature type="domain" description="Type II secretion system protein GspF" evidence="7">
    <location>
        <begin position="42"/>
        <end position="166"/>
    </location>
</feature>
<feature type="transmembrane region" description="Helical" evidence="6">
    <location>
        <begin position="147"/>
        <end position="167"/>
    </location>
</feature>
<evidence type="ECO:0000256" key="2">
    <source>
        <dbReference type="ARBA" id="ARBA00022475"/>
    </source>
</evidence>
<dbReference type="EMBL" id="CAEZXI010000077">
    <property type="protein sequence ID" value="CAB4687120.1"/>
    <property type="molecule type" value="Genomic_DNA"/>
</dbReference>
<evidence type="ECO:0000256" key="5">
    <source>
        <dbReference type="ARBA" id="ARBA00023136"/>
    </source>
</evidence>
<organism evidence="8">
    <name type="scientific">freshwater metagenome</name>
    <dbReference type="NCBI Taxonomy" id="449393"/>
    <lineage>
        <taxon>unclassified sequences</taxon>
        <taxon>metagenomes</taxon>
        <taxon>ecological metagenomes</taxon>
    </lineage>
</organism>
<evidence type="ECO:0000313" key="8">
    <source>
        <dbReference type="EMBL" id="CAB4687120.1"/>
    </source>
</evidence>
<evidence type="ECO:0000256" key="3">
    <source>
        <dbReference type="ARBA" id="ARBA00022692"/>
    </source>
</evidence>
<dbReference type="GO" id="GO:0005886">
    <property type="term" value="C:plasma membrane"/>
    <property type="evidence" value="ECO:0007669"/>
    <property type="project" value="UniProtKB-SubCell"/>
</dbReference>
<keyword evidence="4 6" id="KW-1133">Transmembrane helix</keyword>
<evidence type="ECO:0000259" key="7">
    <source>
        <dbReference type="Pfam" id="PF00482"/>
    </source>
</evidence>
<keyword evidence="5 6" id="KW-0472">Membrane</keyword>
<protein>
    <submittedName>
        <fullName evidence="8">Unannotated protein</fullName>
    </submittedName>
</protein>
<feature type="transmembrane region" description="Helical" evidence="6">
    <location>
        <begin position="6"/>
        <end position="24"/>
    </location>
</feature>
<evidence type="ECO:0000256" key="6">
    <source>
        <dbReference type="SAM" id="Phobius"/>
    </source>
</evidence>
<dbReference type="InterPro" id="IPR018076">
    <property type="entry name" value="T2SS_GspF_dom"/>
</dbReference>
<dbReference type="AlphaFoldDB" id="A0A6J6NKG3"/>
<gene>
    <name evidence="8" type="ORF">UFOPK2362_00746</name>
</gene>
<feature type="transmembrane region" description="Helical" evidence="6">
    <location>
        <begin position="179"/>
        <end position="199"/>
    </location>
</feature>
<accession>A0A6J6NKG3</accession>
<keyword evidence="3 6" id="KW-0812">Transmembrane</keyword>
<dbReference type="Pfam" id="PF00482">
    <property type="entry name" value="T2SSF"/>
    <property type="match status" value="1"/>
</dbReference>
<dbReference type="PANTHER" id="PTHR35007">
    <property type="entry name" value="INTEGRAL MEMBRANE PROTEIN-RELATED"/>
    <property type="match status" value="1"/>
</dbReference>